<dbReference type="PANTHER" id="PTHR30203:SF24">
    <property type="entry name" value="BLR4935 PROTEIN"/>
    <property type="match status" value="1"/>
</dbReference>
<dbReference type="SUPFAM" id="SSF56954">
    <property type="entry name" value="Outer membrane efflux proteins (OEP)"/>
    <property type="match status" value="1"/>
</dbReference>
<dbReference type="KEGG" id="nall:PP769_16475"/>
<proteinExistence type="inferred from homology"/>
<dbReference type="GO" id="GO:0015562">
    <property type="term" value="F:efflux transmembrane transporter activity"/>
    <property type="evidence" value="ECO:0007669"/>
    <property type="project" value="InterPro"/>
</dbReference>
<name>A0AA96G9T1_9BACT</name>
<evidence type="ECO:0000313" key="2">
    <source>
        <dbReference type="EMBL" id="WNM57546.1"/>
    </source>
</evidence>
<evidence type="ECO:0000313" key="3">
    <source>
        <dbReference type="Proteomes" id="UP001302719"/>
    </source>
</evidence>
<organism evidence="2 3">
    <name type="scientific">Candidatus Nitrospira allomarina</name>
    <dbReference type="NCBI Taxonomy" id="3020900"/>
    <lineage>
        <taxon>Bacteria</taxon>
        <taxon>Pseudomonadati</taxon>
        <taxon>Nitrospirota</taxon>
        <taxon>Nitrospiria</taxon>
        <taxon>Nitrospirales</taxon>
        <taxon>Nitrospiraceae</taxon>
        <taxon>Nitrospira</taxon>
    </lineage>
</organism>
<accession>A0AA96G9T1</accession>
<gene>
    <name evidence="2" type="ORF">PP769_16475</name>
</gene>
<evidence type="ECO:0000256" key="1">
    <source>
        <dbReference type="ARBA" id="ARBA00007613"/>
    </source>
</evidence>
<dbReference type="Pfam" id="PF02321">
    <property type="entry name" value="OEP"/>
    <property type="match status" value="1"/>
</dbReference>
<dbReference type="Proteomes" id="UP001302719">
    <property type="component" value="Chromosome"/>
</dbReference>
<dbReference type="PANTHER" id="PTHR30203">
    <property type="entry name" value="OUTER MEMBRANE CATION EFFLUX PROTEIN"/>
    <property type="match status" value="1"/>
</dbReference>
<sequence length="435" mass="48407">MLEIRLFAKVCIIMGLLGVLGLGTVGNATAGEQENRPASRKSVVQRLSLDDAIALFLRQNLDLLTTQYGIDTAKAKRITAGLFPNPQFSINTLSSYTQNCQLSDCGAISSVLSQLFVVAGKRGFRIESAEFGTQSAEAGFEDSLRQLSFAVKDAYYRVQVARRHLAFDKETREHLSGVVKKMMDESQRIGYGKDLIRLKIQLVDAQYGLIRDLQQIDSDTADLLLLLSLPPETELDLTTDLTFLPIAPDIHALKSQIENTRPDVRAKRLLYAKRRAELKLALAIQYPDVTVDLGFMVQGAKGPDNQQQWTFNVGMPLPVFDRNQGGIQEAATVVQIAEADLRQTLNEAHAQVDLAYRHLVQSRRLVEAYRAKALHAAQSLFDTVKKSYESGDTAILSFLDAHLTRNDIQEAYLDALYHYQRHILLLESAAGQTIS</sequence>
<dbReference type="InterPro" id="IPR010131">
    <property type="entry name" value="MdtP/NodT-like"/>
</dbReference>
<dbReference type="AlphaFoldDB" id="A0AA96G9T1"/>
<comment type="similarity">
    <text evidence="1">Belongs to the outer membrane factor (OMF) (TC 1.B.17) family.</text>
</comment>
<keyword evidence="3" id="KW-1185">Reference proteome</keyword>
<dbReference type="InterPro" id="IPR003423">
    <property type="entry name" value="OMP_efflux"/>
</dbReference>
<dbReference type="RefSeq" id="WP_312642135.1">
    <property type="nucleotide sequence ID" value="NZ_CP116967.1"/>
</dbReference>
<protein>
    <submittedName>
        <fullName evidence="2">TolC family protein</fullName>
    </submittedName>
</protein>
<reference evidence="2 3" key="1">
    <citation type="submission" date="2023-01" db="EMBL/GenBank/DDBJ databases">
        <title>Cultivation and genomic characterization of new, ubiquitous marine nitrite-oxidizing bacteria from the Nitrospirales.</title>
        <authorList>
            <person name="Mueller A.J."/>
            <person name="Daebeler A."/>
            <person name="Herbold C.W."/>
            <person name="Kirkegaard R.H."/>
            <person name="Daims H."/>
        </authorList>
    </citation>
    <scope>NUCLEOTIDE SEQUENCE [LARGE SCALE GENOMIC DNA]</scope>
    <source>
        <strain evidence="2 3">VA</strain>
    </source>
</reference>
<dbReference type="Gene3D" id="1.20.1600.10">
    <property type="entry name" value="Outer membrane efflux proteins (OEP)"/>
    <property type="match status" value="1"/>
</dbReference>
<dbReference type="EMBL" id="CP116967">
    <property type="protein sequence ID" value="WNM57546.1"/>
    <property type="molecule type" value="Genomic_DNA"/>
</dbReference>